<dbReference type="CDD" id="cd07713">
    <property type="entry name" value="DHPS-like_MBL-fold"/>
    <property type="match status" value="1"/>
</dbReference>
<dbReference type="PANTHER" id="PTHR13754:SF18">
    <property type="entry name" value="7,8-DIHYDROPTERIN-6-METHYL-4-(BETA-D-RIBOFURANOSYL)-AMINOBENZENE-5'-PHOSPHATE SYNTHASE"/>
    <property type="match status" value="1"/>
</dbReference>
<dbReference type="InterPro" id="IPR041712">
    <property type="entry name" value="DHPS-like_MBL-fold"/>
</dbReference>
<dbReference type="PANTHER" id="PTHR13754">
    <property type="entry name" value="METALLO-BETA-LACTAMASE SUPERFAMILY PROTEIN"/>
    <property type="match status" value="1"/>
</dbReference>
<sequence>MDATVDPGDDVLACDRVTITVLVDNYIDMLMPDEPGIVRQGMPEHFAARRGTPLAENGISFLVQATTGDRTTSLLFDAGLSAVPIVHNARVLGLDLAVVDQVVLSHGHPDHFGGIYAALAAIGRPVPLTVHPAAFRPRFISTPAVVMPYFNLALTRRALEDAGAGVIEVKEPISLATGVMTSGEIPTLVDFETEVPTGRLCVHDGRVVPDAIEDYQALIIHVRGLGLVVLDPCGHAGVVSSILHARELSGVEQVHALMGGFHLGHPAISQEKVIRTADMLAGLGIRHVSPMHCSGFRTQRAVAERSPESFRLMTAGSVATFKA</sequence>
<dbReference type="SUPFAM" id="SSF56281">
    <property type="entry name" value="Metallo-hydrolase/oxidoreductase"/>
    <property type="match status" value="1"/>
</dbReference>
<reference evidence="2" key="1">
    <citation type="submission" date="2020-11" db="EMBL/GenBank/DDBJ databases">
        <title>Whole-genome analyses of Nonomuraea sp. K274.</title>
        <authorList>
            <person name="Veyisoglu A."/>
        </authorList>
    </citation>
    <scope>NUCLEOTIDE SEQUENCE</scope>
    <source>
        <strain evidence="2">K274</strain>
    </source>
</reference>
<gene>
    <name evidence="2" type="ORF">ITP53_02205</name>
</gene>
<comment type="caution">
    <text evidence="2">The sequence shown here is derived from an EMBL/GenBank/DDBJ whole genome shotgun (WGS) entry which is preliminary data.</text>
</comment>
<evidence type="ECO:0000313" key="2">
    <source>
        <dbReference type="EMBL" id="MBF8184576.1"/>
    </source>
</evidence>
<organism evidence="2 3">
    <name type="scientific">Nonomuraea cypriaca</name>
    <dbReference type="NCBI Taxonomy" id="1187855"/>
    <lineage>
        <taxon>Bacteria</taxon>
        <taxon>Bacillati</taxon>
        <taxon>Actinomycetota</taxon>
        <taxon>Actinomycetes</taxon>
        <taxon>Streptosporangiales</taxon>
        <taxon>Streptosporangiaceae</taxon>
        <taxon>Nonomuraea</taxon>
    </lineage>
</organism>
<dbReference type="InterPro" id="IPR036866">
    <property type="entry name" value="RibonucZ/Hydroxyglut_hydro"/>
</dbReference>
<proteinExistence type="predicted"/>
<dbReference type="GO" id="GO:0016740">
    <property type="term" value="F:transferase activity"/>
    <property type="evidence" value="ECO:0007669"/>
    <property type="project" value="TreeGrafter"/>
</dbReference>
<dbReference type="Proteomes" id="UP000605361">
    <property type="component" value="Unassembled WGS sequence"/>
</dbReference>
<name>A0A931A1Q3_9ACTN</name>
<dbReference type="AlphaFoldDB" id="A0A931A1Q3"/>
<accession>A0A931A1Q3</accession>
<dbReference type="RefSeq" id="WP_195893561.1">
    <property type="nucleotide sequence ID" value="NZ_JADOGI010000003.1"/>
</dbReference>
<feature type="domain" description="Metallo-beta-lactamase" evidence="1">
    <location>
        <begin position="60"/>
        <end position="121"/>
    </location>
</feature>
<evidence type="ECO:0000259" key="1">
    <source>
        <dbReference type="Pfam" id="PF00753"/>
    </source>
</evidence>
<dbReference type="InterPro" id="IPR001279">
    <property type="entry name" value="Metallo-B-lactamas"/>
</dbReference>
<dbReference type="Pfam" id="PF00753">
    <property type="entry name" value="Lactamase_B"/>
    <property type="match status" value="1"/>
</dbReference>
<keyword evidence="3" id="KW-1185">Reference proteome</keyword>
<dbReference type="EMBL" id="JADOGI010000003">
    <property type="protein sequence ID" value="MBF8184576.1"/>
    <property type="molecule type" value="Genomic_DNA"/>
</dbReference>
<protein>
    <submittedName>
        <fullName evidence="2">MBL fold metallo-hydrolase</fullName>
    </submittedName>
</protein>
<dbReference type="InterPro" id="IPR052926">
    <property type="entry name" value="Metallo-beta-lactamase_dom"/>
</dbReference>
<dbReference type="Gene3D" id="3.60.15.10">
    <property type="entry name" value="Ribonuclease Z/Hydroxyacylglutathione hydrolase-like"/>
    <property type="match status" value="1"/>
</dbReference>
<evidence type="ECO:0000313" key="3">
    <source>
        <dbReference type="Proteomes" id="UP000605361"/>
    </source>
</evidence>